<dbReference type="PROSITE" id="PS00584">
    <property type="entry name" value="PFKB_KINASES_2"/>
    <property type="match status" value="1"/>
</dbReference>
<dbReference type="GO" id="GO:0005829">
    <property type="term" value="C:cytosol"/>
    <property type="evidence" value="ECO:0007669"/>
    <property type="project" value="TreeGrafter"/>
</dbReference>
<reference evidence="6 7" key="1">
    <citation type="submission" date="2019-09" db="EMBL/GenBank/DDBJ databases">
        <title>Draft genome sequencing of Hungatella hathewayi 123Y-2.</title>
        <authorList>
            <person name="Lv Q."/>
            <person name="Li S."/>
        </authorList>
    </citation>
    <scope>NUCLEOTIDE SEQUENCE [LARGE SCALE GENOMIC DNA]</scope>
    <source>
        <strain evidence="6 7">123Y-2</strain>
    </source>
</reference>
<evidence type="ECO:0000313" key="6">
    <source>
        <dbReference type="EMBL" id="MUB61772.1"/>
    </source>
</evidence>
<sequence length="337" mass="36621">MKELPVPRIIILRFYNEKIRKPEAIMKKILVIGSTCVDIILKLDHLPVTGEDLHPKSQSMALGGCACNAAHVLLYSGSEFTFLSPVGGGIYGDFVKEALTAHGFSIPVYLPEKENGCCYCLVEASGERTFLSLHGVEYTFRKEWMEPYRMEDYSMAYLCGLEVEEPTGEALVEYFEAERGPKLFFAPGPRGTRLPGERLNRILALSPVLHINEQEALELGGRDCVADAAAALYQITGSPVIVTLGERGAYCRESAEHAYVVPGIPSRVVDTIGAGDSHIGAILAGLQKGSSLRDAIAAANQVAAAVVSQEGAILPKDSVLFRNLRLTKEGLRESTNH</sequence>
<dbReference type="Pfam" id="PF00294">
    <property type="entry name" value="PfkB"/>
    <property type="match status" value="1"/>
</dbReference>
<dbReference type="PANTHER" id="PTHR10584:SF166">
    <property type="entry name" value="RIBOKINASE"/>
    <property type="match status" value="1"/>
</dbReference>
<evidence type="ECO:0000256" key="3">
    <source>
        <dbReference type="ARBA" id="ARBA00022777"/>
    </source>
</evidence>
<accession>A0AAW9WEL0</accession>
<proteinExistence type="inferred from homology"/>
<dbReference type="SUPFAM" id="SSF53613">
    <property type="entry name" value="Ribokinase-like"/>
    <property type="match status" value="1"/>
</dbReference>
<dbReference type="AlphaFoldDB" id="A0AAW9WEL0"/>
<keyword evidence="2 4" id="KW-0808">Transferase</keyword>
<keyword evidence="3 4" id="KW-0418">Kinase</keyword>
<dbReference type="Gene3D" id="3.40.1190.20">
    <property type="match status" value="1"/>
</dbReference>
<dbReference type="Proteomes" id="UP000434223">
    <property type="component" value="Unassembled WGS sequence"/>
</dbReference>
<dbReference type="InterPro" id="IPR011611">
    <property type="entry name" value="PfkB_dom"/>
</dbReference>
<dbReference type="GO" id="GO:0016301">
    <property type="term" value="F:kinase activity"/>
    <property type="evidence" value="ECO:0007669"/>
    <property type="project" value="UniProtKB-KW"/>
</dbReference>
<protein>
    <submittedName>
        <fullName evidence="6">Carbohydrate kinase family protein</fullName>
    </submittedName>
</protein>
<evidence type="ECO:0000256" key="4">
    <source>
        <dbReference type="RuleBase" id="RU003704"/>
    </source>
</evidence>
<dbReference type="PANTHER" id="PTHR10584">
    <property type="entry name" value="SUGAR KINASE"/>
    <property type="match status" value="1"/>
</dbReference>
<comment type="similarity">
    <text evidence="1 4">Belongs to the carbohydrate kinase PfkB family.</text>
</comment>
<comment type="caution">
    <text evidence="6">The sequence shown here is derived from an EMBL/GenBank/DDBJ whole genome shotgun (WGS) entry which is preliminary data.</text>
</comment>
<gene>
    <name evidence="6" type="ORF">GNE07_01570</name>
</gene>
<dbReference type="InterPro" id="IPR029056">
    <property type="entry name" value="Ribokinase-like"/>
</dbReference>
<dbReference type="EMBL" id="WNME01000001">
    <property type="protein sequence ID" value="MUB61772.1"/>
    <property type="molecule type" value="Genomic_DNA"/>
</dbReference>
<name>A0AAW9WEL0_9FIRM</name>
<evidence type="ECO:0000313" key="7">
    <source>
        <dbReference type="Proteomes" id="UP000434223"/>
    </source>
</evidence>
<organism evidence="6 7">
    <name type="scientific">Hungatella hathewayi</name>
    <dbReference type="NCBI Taxonomy" id="154046"/>
    <lineage>
        <taxon>Bacteria</taxon>
        <taxon>Bacillati</taxon>
        <taxon>Bacillota</taxon>
        <taxon>Clostridia</taxon>
        <taxon>Lachnospirales</taxon>
        <taxon>Lachnospiraceae</taxon>
        <taxon>Hungatella</taxon>
    </lineage>
</organism>
<evidence type="ECO:0000256" key="2">
    <source>
        <dbReference type="ARBA" id="ARBA00022679"/>
    </source>
</evidence>
<dbReference type="PRINTS" id="PR00990">
    <property type="entry name" value="RIBOKINASE"/>
</dbReference>
<evidence type="ECO:0000256" key="1">
    <source>
        <dbReference type="ARBA" id="ARBA00010688"/>
    </source>
</evidence>
<dbReference type="GO" id="GO:0006796">
    <property type="term" value="P:phosphate-containing compound metabolic process"/>
    <property type="evidence" value="ECO:0007669"/>
    <property type="project" value="UniProtKB-ARBA"/>
</dbReference>
<dbReference type="InterPro" id="IPR002139">
    <property type="entry name" value="Ribo/fructo_kinase"/>
</dbReference>
<feature type="domain" description="Carbohydrate kinase PfkB" evidence="5">
    <location>
        <begin position="26"/>
        <end position="315"/>
    </location>
</feature>
<dbReference type="InterPro" id="IPR002173">
    <property type="entry name" value="Carboh/pur_kinase_PfkB_CS"/>
</dbReference>
<evidence type="ECO:0000259" key="5">
    <source>
        <dbReference type="Pfam" id="PF00294"/>
    </source>
</evidence>